<dbReference type="InterPro" id="IPR013087">
    <property type="entry name" value="Znf_C2H2_type"/>
</dbReference>
<dbReference type="InterPro" id="IPR012934">
    <property type="entry name" value="Znf_AD"/>
</dbReference>
<dbReference type="Pfam" id="PF13912">
    <property type="entry name" value="zf-C2H2_6"/>
    <property type="match status" value="3"/>
</dbReference>
<feature type="compositionally biased region" description="Polar residues" evidence="7">
    <location>
        <begin position="230"/>
        <end position="241"/>
    </location>
</feature>
<gene>
    <name evidence="11" type="primary">wek</name>
</gene>
<feature type="binding site" evidence="6">
    <location>
        <position position="15"/>
    </location>
    <ligand>
        <name>Zn(2+)</name>
        <dbReference type="ChEBI" id="CHEBI:29105"/>
    </ligand>
</feature>
<keyword evidence="2" id="KW-0677">Repeat</keyword>
<feature type="domain" description="C2H2-type" evidence="8">
    <location>
        <begin position="298"/>
        <end position="325"/>
    </location>
</feature>
<protein>
    <submittedName>
        <fullName evidence="11">Zinc finger protein weckle</fullName>
    </submittedName>
</protein>
<evidence type="ECO:0000256" key="6">
    <source>
        <dbReference type="PROSITE-ProRule" id="PRU01263"/>
    </source>
</evidence>
<dbReference type="PANTHER" id="PTHR24379:SF117">
    <property type="entry name" value="ZINC FINGER PROTEIN WECKLE"/>
    <property type="match status" value="1"/>
</dbReference>
<dbReference type="Proteomes" id="UP001652628">
    <property type="component" value="Chromosome 2L"/>
</dbReference>
<dbReference type="InterPro" id="IPR036236">
    <property type="entry name" value="Znf_C2H2_sf"/>
</dbReference>
<evidence type="ECO:0000259" key="9">
    <source>
        <dbReference type="PROSITE" id="PS51915"/>
    </source>
</evidence>
<keyword evidence="3 5" id="KW-0863">Zinc-finger</keyword>
<feature type="binding site" evidence="6">
    <location>
        <position position="55"/>
    </location>
    <ligand>
        <name>Zn(2+)</name>
        <dbReference type="ChEBI" id="CHEBI:29105"/>
    </ligand>
</feature>
<sequence>MGVPTTDWANWCRLCARDDVVFKVRERDEDLVKIIRKCFDVEMTLEEPVLASMLCEECYSVIGQLLTFAESVSKIQGIFEILRNSEPQDHQDVDALRREFGLPPTCKLEMEFLDIDDQEDKFSYDDEVIFSCHSMTPSPEVPKKRGRPRGSSTRSKSELDEPPISLPTAPSPEVQIKRGHKPVNLAAQKLLLEDDSEPCLTDEDTTSPQPAKRKRGRPKGPGKPEKLNHSPKQSPVETKSNTKSKAKEKRTECSESSKDRSPSPPVDEFTCKVCKESFMSFMALRSHKHDVHGGPKRFVCDICGKGLKTFTSLVEHKLVHTDEKPCVCPVCNAAFKNKARLRVHSQTHGAPQFKCDTCGKMLQTRANLNKHRYVHTEERRFRCEICGTGSKNSTALKIHLLSHTGLRPYVCKYCDKAFASNTNCRSHKWKKHPEQAAKEDESESTRVAVPTLEELRAITREMAKTSKEA</sequence>
<dbReference type="PROSITE" id="PS00028">
    <property type="entry name" value="ZINC_FINGER_C2H2_1"/>
    <property type="match status" value="5"/>
</dbReference>
<reference evidence="11" key="1">
    <citation type="submission" date="2025-08" db="UniProtKB">
        <authorList>
            <consortium name="RefSeq"/>
        </authorList>
    </citation>
    <scope>IDENTIFICATION</scope>
</reference>
<feature type="compositionally biased region" description="Basic and acidic residues" evidence="7">
    <location>
        <begin position="249"/>
        <end position="261"/>
    </location>
</feature>
<evidence type="ECO:0000256" key="5">
    <source>
        <dbReference type="PROSITE-ProRule" id="PRU00042"/>
    </source>
</evidence>
<evidence type="ECO:0000256" key="1">
    <source>
        <dbReference type="ARBA" id="ARBA00022723"/>
    </source>
</evidence>
<keyword evidence="1 6" id="KW-0479">Metal-binding</keyword>
<keyword evidence="10" id="KW-1185">Reference proteome</keyword>
<feature type="compositionally biased region" description="Basic residues" evidence="7">
    <location>
        <begin position="211"/>
        <end position="220"/>
    </location>
</feature>
<feature type="binding site" evidence="6">
    <location>
        <position position="12"/>
    </location>
    <ligand>
        <name>Zn(2+)</name>
        <dbReference type="ChEBI" id="CHEBI:29105"/>
    </ligand>
</feature>
<feature type="domain" description="C2H2-type" evidence="8">
    <location>
        <begin position="381"/>
        <end position="408"/>
    </location>
</feature>
<feature type="region of interest" description="Disordered" evidence="7">
    <location>
        <begin position="133"/>
        <end position="179"/>
    </location>
</feature>
<dbReference type="PROSITE" id="PS51915">
    <property type="entry name" value="ZAD"/>
    <property type="match status" value="1"/>
</dbReference>
<dbReference type="RefSeq" id="XP_016945715.3">
    <property type="nucleotide sequence ID" value="XM_017090226.4"/>
</dbReference>
<feature type="domain" description="C2H2-type" evidence="8">
    <location>
        <begin position="353"/>
        <end position="380"/>
    </location>
</feature>
<dbReference type="PROSITE" id="PS50157">
    <property type="entry name" value="ZINC_FINGER_C2H2_2"/>
    <property type="match status" value="6"/>
</dbReference>
<dbReference type="Pfam" id="PF00096">
    <property type="entry name" value="zf-C2H2"/>
    <property type="match status" value="3"/>
</dbReference>
<dbReference type="GeneID" id="108021485"/>
<dbReference type="Gene3D" id="3.30.160.60">
    <property type="entry name" value="Classic Zinc Finger"/>
    <property type="match status" value="5"/>
</dbReference>
<dbReference type="SMART" id="SM00355">
    <property type="entry name" value="ZnF_C2H2"/>
    <property type="match status" value="6"/>
</dbReference>
<dbReference type="GO" id="GO:0005634">
    <property type="term" value="C:nucleus"/>
    <property type="evidence" value="ECO:0007669"/>
    <property type="project" value="InterPro"/>
</dbReference>
<keyword evidence="4 6" id="KW-0862">Zinc</keyword>
<proteinExistence type="predicted"/>
<accession>A0AB40A0L8</accession>
<feature type="domain" description="ZAD" evidence="9">
    <location>
        <begin position="10"/>
        <end position="82"/>
    </location>
</feature>
<evidence type="ECO:0000256" key="2">
    <source>
        <dbReference type="ARBA" id="ARBA00022737"/>
    </source>
</evidence>
<feature type="domain" description="C2H2-type" evidence="8">
    <location>
        <begin position="326"/>
        <end position="353"/>
    </location>
</feature>
<organism evidence="10 11">
    <name type="scientific">Drosophila suzukii</name>
    <name type="common">Spotted-wing drosophila fruit fly</name>
    <dbReference type="NCBI Taxonomy" id="28584"/>
    <lineage>
        <taxon>Eukaryota</taxon>
        <taxon>Metazoa</taxon>
        <taxon>Ecdysozoa</taxon>
        <taxon>Arthropoda</taxon>
        <taxon>Hexapoda</taxon>
        <taxon>Insecta</taxon>
        <taxon>Pterygota</taxon>
        <taxon>Neoptera</taxon>
        <taxon>Endopterygota</taxon>
        <taxon>Diptera</taxon>
        <taxon>Brachycera</taxon>
        <taxon>Muscomorpha</taxon>
        <taxon>Ephydroidea</taxon>
        <taxon>Drosophilidae</taxon>
        <taxon>Drosophila</taxon>
        <taxon>Sophophora</taxon>
    </lineage>
</organism>
<dbReference type="AlphaFoldDB" id="A0AB40A0L8"/>
<dbReference type="Gene3D" id="3.40.1800.20">
    <property type="match status" value="1"/>
</dbReference>
<evidence type="ECO:0000259" key="8">
    <source>
        <dbReference type="PROSITE" id="PS50157"/>
    </source>
</evidence>
<feature type="region of interest" description="Disordered" evidence="7">
    <location>
        <begin position="194"/>
        <end position="267"/>
    </location>
</feature>
<feature type="compositionally biased region" description="Acidic residues" evidence="7">
    <location>
        <begin position="194"/>
        <end position="205"/>
    </location>
</feature>
<feature type="domain" description="C2H2-type" evidence="8">
    <location>
        <begin position="409"/>
        <end position="437"/>
    </location>
</feature>
<evidence type="ECO:0000256" key="3">
    <source>
        <dbReference type="ARBA" id="ARBA00022771"/>
    </source>
</evidence>
<dbReference type="SUPFAM" id="SSF57716">
    <property type="entry name" value="Glucocorticoid receptor-like (DNA-binding domain)"/>
    <property type="match status" value="1"/>
</dbReference>
<feature type="binding site" evidence="6">
    <location>
        <position position="58"/>
    </location>
    <ligand>
        <name>Zn(2+)</name>
        <dbReference type="ChEBI" id="CHEBI:29105"/>
    </ligand>
</feature>
<dbReference type="GO" id="GO:0008270">
    <property type="term" value="F:zinc ion binding"/>
    <property type="evidence" value="ECO:0007669"/>
    <property type="project" value="UniProtKB-UniRule"/>
</dbReference>
<evidence type="ECO:0000313" key="10">
    <source>
        <dbReference type="Proteomes" id="UP001652628"/>
    </source>
</evidence>
<name>A0AB40A0L8_DROSZ</name>
<feature type="domain" description="C2H2-type" evidence="8">
    <location>
        <begin position="269"/>
        <end position="297"/>
    </location>
</feature>
<dbReference type="SUPFAM" id="SSF57667">
    <property type="entry name" value="beta-beta-alpha zinc fingers"/>
    <property type="match status" value="3"/>
</dbReference>
<evidence type="ECO:0000256" key="7">
    <source>
        <dbReference type="SAM" id="MobiDB-lite"/>
    </source>
</evidence>
<evidence type="ECO:0000313" key="11">
    <source>
        <dbReference type="RefSeq" id="XP_016945715.3"/>
    </source>
</evidence>
<evidence type="ECO:0000256" key="4">
    <source>
        <dbReference type="ARBA" id="ARBA00022833"/>
    </source>
</evidence>
<dbReference type="PANTHER" id="PTHR24379">
    <property type="entry name" value="KRAB AND ZINC FINGER DOMAIN-CONTAINING"/>
    <property type="match status" value="1"/>
</dbReference>